<feature type="domain" description="Histidine kinase" evidence="4">
    <location>
        <begin position="701"/>
        <end position="911"/>
    </location>
</feature>
<keyword evidence="6" id="KW-1185">Reference proteome</keyword>
<sequence>MTNNSGSNNENSNLLERFYNYDWSSTSLGPIDSWEPQIKSILDLCFKTGFPTYIHMGPDWISIYNEASIPVLQSKHPHAFLKPAIEIWADELPNLITDLNSIRESGKGICGHDLYIEAFRDDYKEEMYSDFSLNPIYKLDGTVWGVMSITTDSTQKVLNKRRLKTLNKLSCQTADAESLEHACHIIMKALQNNQDIPYALIYLVEKNKNSKADFNSLVARLVATTFDEVCKEEFIHEKLKRHIPDFFPNTHEIIDLTKISDQDYNSYIEVKYSTSTYSFLRCDCWPINLVIKEEKPIQVLLKDNSQAILLPIKLTFCNNRNLSAVLICGINILRKLDDEYMEFYKSVLNYVNRILIRGMSIEEEKRRAKMLADLNHQKDMFFQGISHELKTPLTLIFSPLDELIKKCSQDTQIKSYLQIIQRSNAIKHTWNGSICVRLYLDHKNEQKMIVLEVSDTGVVGEEYSIKGFEKGANNYLKKPFSSQELISHIQNNIKLSKIYHKILYQQHRQEKIKQLLLTISEIISSENDLIEALSNIIKVICSILTCDRIFIVSCGQFTLNTLNNTLVALYENLENIIPIDKLFQDEEIINLHSQSNLSQTLLNNSSGIEISLNTYCTDTCKNVSMLSVGIRINDGYWGWIKLHRPSNSIWLNSEIELLQQISNQISLAVFYKTLIEENLKKEIQVKAETIANKTKTQILANTSHELRTPLGAIIGLISCFNYSTLTDDQKDMINIIQYTSDFVISIINEILNAAKLEVHQIISINTTFNLLDLFEKVIKQFIKDAENKQIELILNYDIENLPRYIKSNPERLKQVLFYLLLNLIKFTETGKIIVHVSKISQNVIDNKKNSQIVKKDCLLIELQYNSNRHQYSLGLDLLICKNLVTINGGAFIAESQLEKESKFGFTWNIDSSY</sequence>
<name>A0A8H3XCI2_GIGMA</name>
<gene>
    <name evidence="5" type="ORF">F8M41_004253</name>
</gene>
<protein>
    <submittedName>
        <fullName evidence="5">Protein-histidine kinase</fullName>
    </submittedName>
</protein>
<reference evidence="5 6" key="1">
    <citation type="journal article" date="2019" name="Environ. Microbiol.">
        <title>At the nexus of three kingdoms: the genome of the mycorrhizal fungus Gigaspora margarita provides insights into plant, endobacterial and fungal interactions.</title>
        <authorList>
            <person name="Venice F."/>
            <person name="Ghignone S."/>
            <person name="Salvioli di Fossalunga A."/>
            <person name="Amselem J."/>
            <person name="Novero M."/>
            <person name="Xianan X."/>
            <person name="Sedzielewska Toro K."/>
            <person name="Morin E."/>
            <person name="Lipzen A."/>
            <person name="Grigoriev I.V."/>
            <person name="Henrissat B."/>
            <person name="Martin F.M."/>
            <person name="Bonfante P."/>
        </authorList>
    </citation>
    <scope>NUCLEOTIDE SEQUENCE [LARGE SCALE GENOMIC DNA]</scope>
    <source>
        <strain evidence="5 6">BEG34</strain>
    </source>
</reference>
<keyword evidence="2" id="KW-0808">Transferase</keyword>
<dbReference type="Gene3D" id="3.30.450.20">
    <property type="entry name" value="PAS domain"/>
    <property type="match status" value="1"/>
</dbReference>
<dbReference type="Gene3D" id="6.10.250.690">
    <property type="match status" value="1"/>
</dbReference>
<dbReference type="AlphaFoldDB" id="A0A8H3XCI2"/>
<evidence type="ECO:0000256" key="1">
    <source>
        <dbReference type="ARBA" id="ARBA00022553"/>
    </source>
</evidence>
<evidence type="ECO:0000256" key="3">
    <source>
        <dbReference type="ARBA" id="ARBA00022777"/>
    </source>
</evidence>
<dbReference type="InterPro" id="IPR029016">
    <property type="entry name" value="GAF-like_dom_sf"/>
</dbReference>
<proteinExistence type="predicted"/>
<dbReference type="InterPro" id="IPR005467">
    <property type="entry name" value="His_kinase_dom"/>
</dbReference>
<evidence type="ECO:0000259" key="4">
    <source>
        <dbReference type="PROSITE" id="PS50109"/>
    </source>
</evidence>
<evidence type="ECO:0000313" key="6">
    <source>
        <dbReference type="Proteomes" id="UP000439903"/>
    </source>
</evidence>
<dbReference type="GO" id="GO:0000155">
    <property type="term" value="F:phosphorelay sensor kinase activity"/>
    <property type="evidence" value="ECO:0007669"/>
    <property type="project" value="InterPro"/>
</dbReference>
<dbReference type="Pfam" id="PF01590">
    <property type="entry name" value="GAF"/>
    <property type="match status" value="1"/>
</dbReference>
<dbReference type="Pfam" id="PF00512">
    <property type="entry name" value="HisKA"/>
    <property type="match status" value="1"/>
</dbReference>
<comment type="caution">
    <text evidence="5">The sequence shown here is derived from an EMBL/GenBank/DDBJ whole genome shotgun (WGS) entry which is preliminary data.</text>
</comment>
<dbReference type="PANTHER" id="PTHR43547">
    <property type="entry name" value="TWO-COMPONENT HISTIDINE KINASE"/>
    <property type="match status" value="1"/>
</dbReference>
<dbReference type="InterPro" id="IPR003661">
    <property type="entry name" value="HisK_dim/P_dom"/>
</dbReference>
<keyword evidence="1" id="KW-0597">Phosphoprotein</keyword>
<dbReference type="OrthoDB" id="10361976at2759"/>
<dbReference type="PROSITE" id="PS50109">
    <property type="entry name" value="HIS_KIN"/>
    <property type="match status" value="1"/>
</dbReference>
<dbReference type="PANTHER" id="PTHR43547:SF2">
    <property type="entry name" value="HYBRID SIGNAL TRANSDUCTION HISTIDINE KINASE C"/>
    <property type="match status" value="1"/>
</dbReference>
<dbReference type="InterPro" id="IPR036097">
    <property type="entry name" value="HisK_dim/P_sf"/>
</dbReference>
<dbReference type="Gene3D" id="3.30.565.10">
    <property type="entry name" value="Histidine kinase-like ATPase, C-terminal domain"/>
    <property type="match status" value="1"/>
</dbReference>
<dbReference type="CDD" id="cd00082">
    <property type="entry name" value="HisKA"/>
    <property type="match status" value="2"/>
</dbReference>
<dbReference type="Proteomes" id="UP000439903">
    <property type="component" value="Unassembled WGS sequence"/>
</dbReference>
<accession>A0A8H3XCI2</accession>
<dbReference type="InterPro" id="IPR011006">
    <property type="entry name" value="CheY-like_superfamily"/>
</dbReference>
<organism evidence="5 6">
    <name type="scientific">Gigaspora margarita</name>
    <dbReference type="NCBI Taxonomy" id="4874"/>
    <lineage>
        <taxon>Eukaryota</taxon>
        <taxon>Fungi</taxon>
        <taxon>Fungi incertae sedis</taxon>
        <taxon>Mucoromycota</taxon>
        <taxon>Glomeromycotina</taxon>
        <taxon>Glomeromycetes</taxon>
        <taxon>Diversisporales</taxon>
        <taxon>Gigasporaceae</taxon>
        <taxon>Gigaspora</taxon>
    </lineage>
</organism>
<dbReference type="Gene3D" id="1.10.287.130">
    <property type="match status" value="2"/>
</dbReference>
<dbReference type="SUPFAM" id="SSF52172">
    <property type="entry name" value="CheY-like"/>
    <property type="match status" value="1"/>
</dbReference>
<dbReference type="SUPFAM" id="SSF47384">
    <property type="entry name" value="Homodimeric domain of signal transducing histidine kinase"/>
    <property type="match status" value="2"/>
</dbReference>
<dbReference type="InterPro" id="IPR003018">
    <property type="entry name" value="GAF"/>
</dbReference>
<keyword evidence="3 5" id="KW-0418">Kinase</keyword>
<dbReference type="SUPFAM" id="SSF55781">
    <property type="entry name" value="GAF domain-like"/>
    <property type="match status" value="1"/>
</dbReference>
<evidence type="ECO:0000313" key="5">
    <source>
        <dbReference type="EMBL" id="KAF0438405.1"/>
    </source>
</evidence>
<dbReference type="InterPro" id="IPR036890">
    <property type="entry name" value="HATPase_C_sf"/>
</dbReference>
<dbReference type="Gene3D" id="3.30.450.40">
    <property type="match status" value="1"/>
</dbReference>
<dbReference type="EMBL" id="WTPW01001387">
    <property type="protein sequence ID" value="KAF0438405.1"/>
    <property type="molecule type" value="Genomic_DNA"/>
</dbReference>
<dbReference type="SUPFAM" id="SSF55874">
    <property type="entry name" value="ATPase domain of HSP90 chaperone/DNA topoisomerase II/histidine kinase"/>
    <property type="match status" value="1"/>
</dbReference>
<evidence type="ECO:0000256" key="2">
    <source>
        <dbReference type="ARBA" id="ARBA00022679"/>
    </source>
</evidence>
<dbReference type="SMART" id="SM00388">
    <property type="entry name" value="HisKA"/>
    <property type="match status" value="2"/>
</dbReference>